<dbReference type="EMBL" id="BIFT01000001">
    <property type="protein sequence ID" value="GCE28946.1"/>
    <property type="molecule type" value="Genomic_DNA"/>
</dbReference>
<comment type="caution">
    <text evidence="2">The sequence shown here is derived from an EMBL/GenBank/DDBJ whole genome shotgun (WGS) entry which is preliminary data.</text>
</comment>
<dbReference type="OrthoDB" id="3208058at2"/>
<feature type="domain" description="N-acetyltransferase" evidence="1">
    <location>
        <begin position="159"/>
        <end position="306"/>
    </location>
</feature>
<dbReference type="SUPFAM" id="SSF55729">
    <property type="entry name" value="Acyl-CoA N-acyltransferases (Nat)"/>
    <property type="match status" value="1"/>
</dbReference>
<dbReference type="AlphaFoldDB" id="A0A402BC96"/>
<accession>A0A402BC96</accession>
<dbReference type="PROSITE" id="PS51186">
    <property type="entry name" value="GNAT"/>
    <property type="match status" value="2"/>
</dbReference>
<dbReference type="GO" id="GO:0016747">
    <property type="term" value="F:acyltransferase activity, transferring groups other than amino-acyl groups"/>
    <property type="evidence" value="ECO:0007669"/>
    <property type="project" value="InterPro"/>
</dbReference>
<dbReference type="Gene3D" id="3.40.630.30">
    <property type="match status" value="1"/>
</dbReference>
<reference evidence="3" key="1">
    <citation type="submission" date="2018-12" db="EMBL/GenBank/DDBJ databases">
        <title>Tengunoibacter tsumagoiensis gen. nov., sp. nov., Dictyobacter kobayashii sp. nov., D. alpinus sp. nov., and D. joshuensis sp. nov. and description of Dictyobacteraceae fam. nov. within the order Ktedonobacterales isolated from Tengu-no-mugimeshi.</title>
        <authorList>
            <person name="Wang C.M."/>
            <person name="Zheng Y."/>
            <person name="Sakai Y."/>
            <person name="Toyoda A."/>
            <person name="Minakuchi Y."/>
            <person name="Abe K."/>
            <person name="Yokota A."/>
            <person name="Yabe S."/>
        </authorList>
    </citation>
    <scope>NUCLEOTIDE SEQUENCE [LARGE SCALE GENOMIC DNA]</scope>
    <source>
        <strain evidence="3">Uno16</strain>
    </source>
</reference>
<dbReference type="Pfam" id="PF00583">
    <property type="entry name" value="Acetyltransf_1"/>
    <property type="match status" value="1"/>
</dbReference>
<protein>
    <submittedName>
        <fullName evidence="2">Putative acetyltransferase, GNAT</fullName>
    </submittedName>
</protein>
<evidence type="ECO:0000259" key="1">
    <source>
        <dbReference type="PROSITE" id="PS51186"/>
    </source>
</evidence>
<keyword evidence="2" id="KW-0808">Transferase</keyword>
<dbReference type="RefSeq" id="WP_126629114.1">
    <property type="nucleotide sequence ID" value="NZ_BIFT01000001.1"/>
</dbReference>
<evidence type="ECO:0000313" key="3">
    <source>
        <dbReference type="Proteomes" id="UP000287171"/>
    </source>
</evidence>
<feature type="domain" description="N-acetyltransferase" evidence="1">
    <location>
        <begin position="1"/>
        <end position="153"/>
    </location>
</feature>
<evidence type="ECO:0000313" key="2">
    <source>
        <dbReference type="EMBL" id="GCE28946.1"/>
    </source>
</evidence>
<dbReference type="InterPro" id="IPR016181">
    <property type="entry name" value="Acyl_CoA_acyltransferase"/>
</dbReference>
<dbReference type="PANTHER" id="PTHR43072">
    <property type="entry name" value="N-ACETYLTRANSFERASE"/>
    <property type="match status" value="1"/>
</dbReference>
<keyword evidence="3" id="KW-1185">Reference proteome</keyword>
<proteinExistence type="predicted"/>
<sequence length="306" mass="34818">MITRLASLPDDFAAIDELLRLCEAADALDMNVHRQALQAADGHNKALFQLWLDDDNHVQGFARLNFTVAEDEVEGRYWFYVRPMARGQEFEMAALHWAEQETRQYSGARVSRLFSSARSDHEFRFNFLESNGFVRERYFFTMKQPLDTALPAPKIPAGYTLRRATLAESEENNALQNLAFREHWNSQPESLEEFRAYREEPGYRADLDLVAQAADGSLVGFCVATLMPTKEDGTIGLIETLGTHPERRGLGLGRALLLQNLHNLQQMEITQAYISVDAANPTGALHLYESAGFKTFETWLSYFKKL</sequence>
<dbReference type="Proteomes" id="UP000287171">
    <property type="component" value="Unassembled WGS sequence"/>
</dbReference>
<organism evidence="2 3">
    <name type="scientific">Dictyobacter alpinus</name>
    <dbReference type="NCBI Taxonomy" id="2014873"/>
    <lineage>
        <taxon>Bacteria</taxon>
        <taxon>Bacillati</taxon>
        <taxon>Chloroflexota</taxon>
        <taxon>Ktedonobacteria</taxon>
        <taxon>Ktedonobacterales</taxon>
        <taxon>Dictyobacteraceae</taxon>
        <taxon>Dictyobacter</taxon>
    </lineage>
</organism>
<dbReference type="InterPro" id="IPR000182">
    <property type="entry name" value="GNAT_dom"/>
</dbReference>
<gene>
    <name evidence="2" type="ORF">KDA_44300</name>
</gene>
<name>A0A402BC96_9CHLR</name>